<name>A0ABQ4G7H9_9ACTN</name>
<dbReference type="InterPro" id="IPR049445">
    <property type="entry name" value="TetR_SbtR-like_C"/>
</dbReference>
<dbReference type="InterPro" id="IPR050109">
    <property type="entry name" value="HTH-type_TetR-like_transc_reg"/>
</dbReference>
<feature type="DNA-binding region" description="H-T-H motif" evidence="4">
    <location>
        <begin position="90"/>
        <end position="109"/>
    </location>
</feature>
<evidence type="ECO:0000313" key="7">
    <source>
        <dbReference type="Proteomes" id="UP000603904"/>
    </source>
</evidence>
<dbReference type="SUPFAM" id="SSF48498">
    <property type="entry name" value="Tetracyclin repressor-like, C-terminal domain"/>
    <property type="match status" value="1"/>
</dbReference>
<sequence>MMSIRSCSLSVIGTALHVLGRYAIKVRHSPVRWARYRTVSPVSKGVVMVPAGHDPRLGVERPRRADARRNYERLVEQAKVAFAEFGVDASLDDIARRAGVASGTLYRHFPTRLDLIEAVLSEQIAELVDLGRRLLAAEDGFGALSTWLRAAITHGLTYRGLSTAVMTSALDRGKGLVSTWHAEMFEVGTALLARARQSGVIVADADDADVLKMIGAIAWAAQDAPDSMAQADRLLALLLNGLRHGSVRR</sequence>
<dbReference type="EMBL" id="BOOC01000034">
    <property type="protein sequence ID" value="GIH43004.1"/>
    <property type="molecule type" value="Genomic_DNA"/>
</dbReference>
<organism evidence="6 7">
    <name type="scientific">Microbispora corallina</name>
    <dbReference type="NCBI Taxonomy" id="83302"/>
    <lineage>
        <taxon>Bacteria</taxon>
        <taxon>Bacillati</taxon>
        <taxon>Actinomycetota</taxon>
        <taxon>Actinomycetes</taxon>
        <taxon>Streptosporangiales</taxon>
        <taxon>Streptosporangiaceae</taxon>
        <taxon>Microbispora</taxon>
    </lineage>
</organism>
<protein>
    <recommendedName>
        <fullName evidence="5">HTH tetR-type domain-containing protein</fullName>
    </recommendedName>
</protein>
<dbReference type="PRINTS" id="PR00455">
    <property type="entry name" value="HTHTETR"/>
</dbReference>
<dbReference type="PANTHER" id="PTHR30055">
    <property type="entry name" value="HTH-TYPE TRANSCRIPTIONAL REGULATOR RUTR"/>
    <property type="match status" value="1"/>
</dbReference>
<dbReference type="Gene3D" id="1.10.357.10">
    <property type="entry name" value="Tetracycline Repressor, domain 2"/>
    <property type="match status" value="1"/>
</dbReference>
<keyword evidence="2 4" id="KW-0238">DNA-binding</keyword>
<dbReference type="InterPro" id="IPR001647">
    <property type="entry name" value="HTH_TetR"/>
</dbReference>
<evidence type="ECO:0000256" key="1">
    <source>
        <dbReference type="ARBA" id="ARBA00023015"/>
    </source>
</evidence>
<accession>A0ABQ4G7H9</accession>
<gene>
    <name evidence="6" type="ORF">Mco01_60040</name>
</gene>
<dbReference type="Pfam" id="PF21597">
    <property type="entry name" value="TetR_C_43"/>
    <property type="match status" value="1"/>
</dbReference>
<comment type="caution">
    <text evidence="6">The sequence shown here is derived from an EMBL/GenBank/DDBJ whole genome shotgun (WGS) entry which is preliminary data.</text>
</comment>
<evidence type="ECO:0000256" key="4">
    <source>
        <dbReference type="PROSITE-ProRule" id="PRU00335"/>
    </source>
</evidence>
<dbReference type="InterPro" id="IPR036271">
    <property type="entry name" value="Tet_transcr_reg_TetR-rel_C_sf"/>
</dbReference>
<dbReference type="PROSITE" id="PS50977">
    <property type="entry name" value="HTH_TETR_2"/>
    <property type="match status" value="1"/>
</dbReference>
<evidence type="ECO:0000313" key="6">
    <source>
        <dbReference type="EMBL" id="GIH43004.1"/>
    </source>
</evidence>
<dbReference type="SUPFAM" id="SSF46689">
    <property type="entry name" value="Homeodomain-like"/>
    <property type="match status" value="1"/>
</dbReference>
<keyword evidence="3" id="KW-0804">Transcription</keyword>
<dbReference type="PANTHER" id="PTHR30055:SF234">
    <property type="entry name" value="HTH-TYPE TRANSCRIPTIONAL REGULATOR BETI"/>
    <property type="match status" value="1"/>
</dbReference>
<feature type="domain" description="HTH tetR-type" evidence="5">
    <location>
        <begin position="68"/>
        <end position="127"/>
    </location>
</feature>
<keyword evidence="1" id="KW-0805">Transcription regulation</keyword>
<keyword evidence="7" id="KW-1185">Reference proteome</keyword>
<evidence type="ECO:0000256" key="3">
    <source>
        <dbReference type="ARBA" id="ARBA00023163"/>
    </source>
</evidence>
<dbReference type="Proteomes" id="UP000603904">
    <property type="component" value="Unassembled WGS sequence"/>
</dbReference>
<reference evidence="6 7" key="1">
    <citation type="submission" date="2021-01" db="EMBL/GenBank/DDBJ databases">
        <title>Whole genome shotgun sequence of Microbispora corallina NBRC 16416.</title>
        <authorList>
            <person name="Komaki H."/>
            <person name="Tamura T."/>
        </authorList>
    </citation>
    <scope>NUCLEOTIDE SEQUENCE [LARGE SCALE GENOMIC DNA]</scope>
    <source>
        <strain evidence="6 7">NBRC 16416</strain>
    </source>
</reference>
<dbReference type="InterPro" id="IPR009057">
    <property type="entry name" value="Homeodomain-like_sf"/>
</dbReference>
<evidence type="ECO:0000259" key="5">
    <source>
        <dbReference type="PROSITE" id="PS50977"/>
    </source>
</evidence>
<dbReference type="Pfam" id="PF00440">
    <property type="entry name" value="TetR_N"/>
    <property type="match status" value="1"/>
</dbReference>
<proteinExistence type="predicted"/>
<evidence type="ECO:0000256" key="2">
    <source>
        <dbReference type="ARBA" id="ARBA00023125"/>
    </source>
</evidence>